<evidence type="ECO:0000256" key="3">
    <source>
        <dbReference type="ARBA" id="ARBA00012146"/>
    </source>
</evidence>
<evidence type="ECO:0000256" key="4">
    <source>
        <dbReference type="ARBA" id="ARBA00022723"/>
    </source>
</evidence>
<comment type="similarity">
    <text evidence="2">Belongs to the PPase family.</text>
</comment>
<dbReference type="GO" id="GO:0006796">
    <property type="term" value="P:phosphate-containing compound metabolic process"/>
    <property type="evidence" value="ECO:0007669"/>
    <property type="project" value="InterPro"/>
</dbReference>
<accession>A0A814JDU1</accession>
<evidence type="ECO:0000256" key="6">
    <source>
        <dbReference type="ARBA" id="ARBA00022842"/>
    </source>
</evidence>
<dbReference type="GO" id="GO:0005737">
    <property type="term" value="C:cytoplasm"/>
    <property type="evidence" value="ECO:0007669"/>
    <property type="project" value="InterPro"/>
</dbReference>
<dbReference type="Pfam" id="PF00719">
    <property type="entry name" value="Pyrophosphatase"/>
    <property type="match status" value="1"/>
</dbReference>
<comment type="catalytic activity">
    <reaction evidence="8">
        <text>diphosphate + H2O = 2 phosphate + H(+)</text>
        <dbReference type="Rhea" id="RHEA:24576"/>
        <dbReference type="ChEBI" id="CHEBI:15377"/>
        <dbReference type="ChEBI" id="CHEBI:15378"/>
        <dbReference type="ChEBI" id="CHEBI:33019"/>
        <dbReference type="ChEBI" id="CHEBI:43474"/>
        <dbReference type="EC" id="3.6.1.1"/>
    </reaction>
</comment>
<feature type="region of interest" description="Disordered" evidence="9">
    <location>
        <begin position="344"/>
        <end position="367"/>
    </location>
</feature>
<feature type="region of interest" description="Disordered" evidence="9">
    <location>
        <begin position="41"/>
        <end position="66"/>
    </location>
</feature>
<feature type="compositionally biased region" description="Polar residues" evidence="9">
    <location>
        <begin position="357"/>
        <end position="367"/>
    </location>
</feature>
<evidence type="ECO:0000256" key="9">
    <source>
        <dbReference type="SAM" id="MobiDB-lite"/>
    </source>
</evidence>
<dbReference type="PANTHER" id="PTHR10286">
    <property type="entry name" value="INORGANIC PYROPHOSPHATASE"/>
    <property type="match status" value="1"/>
</dbReference>
<feature type="compositionally biased region" description="Basic and acidic residues" evidence="9">
    <location>
        <begin position="344"/>
        <end position="353"/>
    </location>
</feature>
<organism evidence="10 11">
    <name type="scientific">Rotaria sordida</name>
    <dbReference type="NCBI Taxonomy" id="392033"/>
    <lineage>
        <taxon>Eukaryota</taxon>
        <taxon>Metazoa</taxon>
        <taxon>Spiralia</taxon>
        <taxon>Gnathifera</taxon>
        <taxon>Rotifera</taxon>
        <taxon>Eurotatoria</taxon>
        <taxon>Bdelloidea</taxon>
        <taxon>Philodinida</taxon>
        <taxon>Philodinidae</taxon>
        <taxon>Rotaria</taxon>
    </lineage>
</organism>
<dbReference type="CDD" id="cd00412">
    <property type="entry name" value="pyrophosphatase"/>
    <property type="match status" value="1"/>
</dbReference>
<name>A0A814JDU1_9BILA</name>
<keyword evidence="6" id="KW-0460">Magnesium</keyword>
<keyword evidence="5" id="KW-0378">Hydrolase</keyword>
<dbReference type="InterPro" id="IPR008162">
    <property type="entry name" value="Pyrophosphatase"/>
</dbReference>
<protein>
    <recommendedName>
        <fullName evidence="3">inorganic diphosphatase</fullName>
        <ecNumber evidence="3">3.6.1.1</ecNumber>
    </recommendedName>
    <alternativeName>
        <fullName evidence="7">Pyrophosphate phospho-hydrolase</fullName>
    </alternativeName>
</protein>
<reference evidence="10" key="1">
    <citation type="submission" date="2021-02" db="EMBL/GenBank/DDBJ databases">
        <authorList>
            <person name="Nowell W R."/>
        </authorList>
    </citation>
    <scope>NUCLEOTIDE SEQUENCE</scope>
</reference>
<dbReference type="GO" id="GO:0004427">
    <property type="term" value="F:inorganic diphosphate phosphatase activity"/>
    <property type="evidence" value="ECO:0007669"/>
    <property type="project" value="UniProtKB-EC"/>
</dbReference>
<evidence type="ECO:0000256" key="5">
    <source>
        <dbReference type="ARBA" id="ARBA00022801"/>
    </source>
</evidence>
<evidence type="ECO:0000313" key="11">
    <source>
        <dbReference type="Proteomes" id="UP000663870"/>
    </source>
</evidence>
<evidence type="ECO:0000256" key="2">
    <source>
        <dbReference type="ARBA" id="ARBA00006220"/>
    </source>
</evidence>
<dbReference type="AlphaFoldDB" id="A0A814JDU1"/>
<dbReference type="Proteomes" id="UP000663870">
    <property type="component" value="Unassembled WGS sequence"/>
</dbReference>
<dbReference type="EC" id="3.6.1.1" evidence="3"/>
<dbReference type="Gene3D" id="3.90.80.10">
    <property type="entry name" value="Inorganic pyrophosphatase"/>
    <property type="match status" value="1"/>
</dbReference>
<feature type="compositionally biased region" description="Polar residues" evidence="9">
    <location>
        <begin position="41"/>
        <end position="50"/>
    </location>
</feature>
<evidence type="ECO:0000313" key="10">
    <source>
        <dbReference type="EMBL" id="CAF1036700.1"/>
    </source>
</evidence>
<dbReference type="SUPFAM" id="SSF50324">
    <property type="entry name" value="Inorganic pyrophosphatase"/>
    <property type="match status" value="1"/>
</dbReference>
<dbReference type="EMBL" id="CAJNOL010000377">
    <property type="protein sequence ID" value="CAF1036700.1"/>
    <property type="molecule type" value="Genomic_DNA"/>
</dbReference>
<proteinExistence type="inferred from homology"/>
<dbReference type="PROSITE" id="PS00387">
    <property type="entry name" value="PPASE"/>
    <property type="match status" value="1"/>
</dbReference>
<dbReference type="FunFam" id="3.90.80.10:FF:000009">
    <property type="entry name" value="Inorganic pyrophosphatase"/>
    <property type="match status" value="1"/>
</dbReference>
<keyword evidence="4" id="KW-0479">Metal-binding</keyword>
<comment type="cofactor">
    <cofactor evidence="1">
        <name>Mg(2+)</name>
        <dbReference type="ChEBI" id="CHEBI:18420"/>
    </cofactor>
</comment>
<evidence type="ECO:0000256" key="8">
    <source>
        <dbReference type="ARBA" id="ARBA00047820"/>
    </source>
</evidence>
<comment type="caution">
    <text evidence="10">The sequence shown here is derived from an EMBL/GenBank/DDBJ whole genome shotgun (WGS) entry which is preliminary data.</text>
</comment>
<keyword evidence="11" id="KW-1185">Reference proteome</keyword>
<evidence type="ECO:0000256" key="7">
    <source>
        <dbReference type="ARBA" id="ARBA00032535"/>
    </source>
</evidence>
<dbReference type="GO" id="GO:0000287">
    <property type="term" value="F:magnesium ion binding"/>
    <property type="evidence" value="ECO:0007669"/>
    <property type="project" value="InterPro"/>
</dbReference>
<sequence>MLLLRRILPLSSFILESTSSFSASNSLTISFKKFSTMSTTPKTSNLNAGAQGQAPASKGPQGNENENNRYEVVERGQLHTLNYRLYFRDVQTKLIVSPFHDIPLVNEQYSSSNQNQGTTIYNMVVEVPRWTNAKLEINKQLKMNPLVQDVKNGKPRFVHNVFPYHGYLWNYGALPQTWEDPNHVDEDTKTTGDNDPLDVCEIGTVLHSTGSIVPVKIVGVLGLIDEGETDWKLIGVDIRDKLALKINDINDVETQLPGLLEATRRWFKYYKVPTGKPPNKFALNEKYGDRAYAQHVIGETRKYWEKLASGETKVDQKVCSIVNTTLNNRGTIKKEDAEKIVEADEKHQKEPAKLDSSVHQLSYVQDE</sequence>
<dbReference type="InterPro" id="IPR036649">
    <property type="entry name" value="Pyrophosphatase_sf"/>
</dbReference>
<gene>
    <name evidence="10" type="ORF">JXQ802_LOCUS15932</name>
</gene>
<evidence type="ECO:0000256" key="1">
    <source>
        <dbReference type="ARBA" id="ARBA00001946"/>
    </source>
</evidence>